<evidence type="ECO:0000313" key="1">
    <source>
        <dbReference type="EMBL" id="MDR7378274.1"/>
    </source>
</evidence>
<name>A0ABU2CAF0_9BURK</name>
<reference evidence="1 2" key="1">
    <citation type="submission" date="2023-07" db="EMBL/GenBank/DDBJ databases">
        <title>Sorghum-associated microbial communities from plants grown in Nebraska, USA.</title>
        <authorList>
            <person name="Schachtman D."/>
        </authorList>
    </citation>
    <scope>NUCLEOTIDE SEQUENCE [LARGE SCALE GENOMIC DNA]</scope>
    <source>
        <strain evidence="1 2">BE313</strain>
    </source>
</reference>
<dbReference type="RefSeq" id="WP_310374250.1">
    <property type="nucleotide sequence ID" value="NZ_JAVDXT010000002.1"/>
</dbReference>
<gene>
    <name evidence="1" type="ORF">J2X19_002953</name>
</gene>
<dbReference type="Proteomes" id="UP001180487">
    <property type="component" value="Unassembled WGS sequence"/>
</dbReference>
<dbReference type="EMBL" id="JAVDXT010000002">
    <property type="protein sequence ID" value="MDR7378274.1"/>
    <property type="molecule type" value="Genomic_DNA"/>
</dbReference>
<proteinExistence type="predicted"/>
<organism evidence="1 2">
    <name type="scientific">Rhodoferax ferrireducens</name>
    <dbReference type="NCBI Taxonomy" id="192843"/>
    <lineage>
        <taxon>Bacteria</taxon>
        <taxon>Pseudomonadati</taxon>
        <taxon>Pseudomonadota</taxon>
        <taxon>Betaproteobacteria</taxon>
        <taxon>Burkholderiales</taxon>
        <taxon>Comamonadaceae</taxon>
        <taxon>Rhodoferax</taxon>
    </lineage>
</organism>
<keyword evidence="2" id="KW-1185">Reference proteome</keyword>
<evidence type="ECO:0000313" key="2">
    <source>
        <dbReference type="Proteomes" id="UP001180487"/>
    </source>
</evidence>
<sequence>MPAVARGVGMVRGPPKANPQVAVRVDFSDHEDLVDTRSHFRLLDRW</sequence>
<accession>A0ABU2CAF0</accession>
<comment type="caution">
    <text evidence="1">The sequence shown here is derived from an EMBL/GenBank/DDBJ whole genome shotgun (WGS) entry which is preliminary data.</text>
</comment>
<protein>
    <submittedName>
        <fullName evidence="1">Uncharacterized protein</fullName>
    </submittedName>
</protein>